<dbReference type="AlphaFoldDB" id="A0A2D0N1X4"/>
<feature type="coiled-coil region" evidence="1">
    <location>
        <begin position="109"/>
        <end position="143"/>
    </location>
</feature>
<dbReference type="OrthoDB" id="9810504at2"/>
<gene>
    <name evidence="3" type="ORF">CRP01_32120</name>
</gene>
<keyword evidence="2" id="KW-0472">Membrane</keyword>
<evidence type="ECO:0000313" key="3">
    <source>
        <dbReference type="EMBL" id="PHN02430.1"/>
    </source>
</evidence>
<dbReference type="Proteomes" id="UP000223913">
    <property type="component" value="Unassembled WGS sequence"/>
</dbReference>
<sequence>MRSINLFYVAIVAVGLSLWAFNRYYNQEVALFYGFAETKETEINFNYPVAVASILVHPGQTVKAGTPLLQLQRIKSKETMEDQGFKMAELRAEEQSWLAEQENRISLLEQEQILELESIKDEIQKLEEQKQFQNSLYEDLQSVRPNQTDYQPVTTRINTLKKEHSLLSAGYAEEINGIKEKIRLGKNPYRIAIDRLEAERDFDRANQVVDIELTAPQDGLIGNIHCKEAEHIPAYNTLVTFYEPNPTLVKGYVHEDLILEVALQDTFIVRSTKDEGISCYGVVSGLGSRIVEIPERMRKVPEMKTYGREVLVSITPDNRFLQKEKVVLEFLHPLEKRTASRSELVELKGTE</sequence>
<evidence type="ECO:0000256" key="2">
    <source>
        <dbReference type="SAM" id="Phobius"/>
    </source>
</evidence>
<dbReference type="PANTHER" id="PTHR30386">
    <property type="entry name" value="MEMBRANE FUSION SUBUNIT OF EMRAB-TOLC MULTIDRUG EFFLUX PUMP"/>
    <property type="match status" value="1"/>
</dbReference>
<comment type="caution">
    <text evidence="3">The sequence shown here is derived from an EMBL/GenBank/DDBJ whole genome shotgun (WGS) entry which is preliminary data.</text>
</comment>
<dbReference type="InterPro" id="IPR050739">
    <property type="entry name" value="MFP"/>
</dbReference>
<keyword evidence="1" id="KW-0175">Coiled coil</keyword>
<evidence type="ECO:0008006" key="5">
    <source>
        <dbReference type="Google" id="ProtNLM"/>
    </source>
</evidence>
<protein>
    <recommendedName>
        <fullName evidence="5">RND efflux pump membrane fusion protein barrel-sandwich domain-containing protein</fullName>
    </recommendedName>
</protein>
<evidence type="ECO:0000256" key="1">
    <source>
        <dbReference type="SAM" id="Coils"/>
    </source>
</evidence>
<evidence type="ECO:0000313" key="4">
    <source>
        <dbReference type="Proteomes" id="UP000223913"/>
    </source>
</evidence>
<name>A0A2D0N1X4_FLAN2</name>
<proteinExistence type="predicted"/>
<organism evidence="3 4">
    <name type="scientific">Flavilitoribacter nigricans (strain ATCC 23147 / DSM 23189 / NBRC 102662 / NCIMB 1420 / SS-2)</name>
    <name type="common">Lewinella nigricans</name>
    <dbReference type="NCBI Taxonomy" id="1122177"/>
    <lineage>
        <taxon>Bacteria</taxon>
        <taxon>Pseudomonadati</taxon>
        <taxon>Bacteroidota</taxon>
        <taxon>Saprospiria</taxon>
        <taxon>Saprospirales</taxon>
        <taxon>Lewinellaceae</taxon>
        <taxon>Flavilitoribacter</taxon>
    </lineage>
</organism>
<keyword evidence="2" id="KW-0812">Transmembrane</keyword>
<keyword evidence="2" id="KW-1133">Transmembrane helix</keyword>
<dbReference type="EMBL" id="PDUD01000040">
    <property type="protein sequence ID" value="PHN02430.1"/>
    <property type="molecule type" value="Genomic_DNA"/>
</dbReference>
<dbReference type="RefSeq" id="WP_099154176.1">
    <property type="nucleotide sequence ID" value="NZ_PDUD01000040.1"/>
</dbReference>
<accession>A0A2D0N1X4</accession>
<reference evidence="3 4" key="1">
    <citation type="submission" date="2017-10" db="EMBL/GenBank/DDBJ databases">
        <title>The draft genome sequence of Lewinella nigricans NBRC 102662.</title>
        <authorList>
            <person name="Wang K."/>
        </authorList>
    </citation>
    <scope>NUCLEOTIDE SEQUENCE [LARGE SCALE GENOMIC DNA]</scope>
    <source>
        <strain evidence="3 4">NBRC 102662</strain>
    </source>
</reference>
<feature type="transmembrane region" description="Helical" evidence="2">
    <location>
        <begin position="6"/>
        <end position="25"/>
    </location>
</feature>
<keyword evidence="4" id="KW-1185">Reference proteome</keyword>